<evidence type="ECO:0000313" key="4">
    <source>
        <dbReference type="EMBL" id="HIV29173.1"/>
    </source>
</evidence>
<dbReference type="InterPro" id="IPR036034">
    <property type="entry name" value="PDZ_sf"/>
</dbReference>
<protein>
    <submittedName>
        <fullName evidence="4">SpoIVB peptidase</fullName>
        <ecNumber evidence="4">3.4.21.116</ecNumber>
    </submittedName>
</protein>
<dbReference type="SUPFAM" id="SSF50494">
    <property type="entry name" value="Trypsin-like serine proteases"/>
    <property type="match status" value="1"/>
</dbReference>
<dbReference type="AlphaFoldDB" id="A0A9D1TEE2"/>
<feature type="domain" description="Peptidase S55" evidence="3">
    <location>
        <begin position="105"/>
        <end position="333"/>
    </location>
</feature>
<evidence type="ECO:0000256" key="1">
    <source>
        <dbReference type="SAM" id="SignalP"/>
    </source>
</evidence>
<keyword evidence="1" id="KW-0732">Signal</keyword>
<accession>A0A9D1TEE2</accession>
<feature type="signal peptide" evidence="1">
    <location>
        <begin position="1"/>
        <end position="25"/>
    </location>
</feature>
<dbReference type="InterPro" id="IPR001478">
    <property type="entry name" value="PDZ"/>
</dbReference>
<evidence type="ECO:0000259" key="3">
    <source>
        <dbReference type="PROSITE" id="PS51494"/>
    </source>
</evidence>
<dbReference type="Pfam" id="PF05580">
    <property type="entry name" value="Peptidase_S55"/>
    <property type="match status" value="1"/>
</dbReference>
<dbReference type="Gene3D" id="2.30.42.10">
    <property type="match status" value="1"/>
</dbReference>
<dbReference type="GO" id="GO:0016787">
    <property type="term" value="F:hydrolase activity"/>
    <property type="evidence" value="ECO:0007669"/>
    <property type="project" value="UniProtKB-KW"/>
</dbReference>
<name>A0A9D1TEE2_9FIRM</name>
<dbReference type="InterPro" id="IPR009003">
    <property type="entry name" value="Peptidase_S1_PA"/>
</dbReference>
<reference evidence="4" key="2">
    <citation type="journal article" date="2021" name="PeerJ">
        <title>Extensive microbial diversity within the chicken gut microbiome revealed by metagenomics and culture.</title>
        <authorList>
            <person name="Gilroy R."/>
            <person name="Ravi A."/>
            <person name="Getino M."/>
            <person name="Pursley I."/>
            <person name="Horton D.L."/>
            <person name="Alikhan N.F."/>
            <person name="Baker D."/>
            <person name="Gharbi K."/>
            <person name="Hall N."/>
            <person name="Watson M."/>
            <person name="Adriaenssens E.M."/>
            <person name="Foster-Nyarko E."/>
            <person name="Jarju S."/>
            <person name="Secka A."/>
            <person name="Antonio M."/>
            <person name="Oren A."/>
            <person name="Chaudhuri R.R."/>
            <person name="La Ragione R."/>
            <person name="Hildebrand F."/>
            <person name="Pallen M.J."/>
        </authorList>
    </citation>
    <scope>NUCLEOTIDE SEQUENCE</scope>
    <source>
        <strain evidence="4">CHK183-6373</strain>
    </source>
</reference>
<dbReference type="EMBL" id="DVOT01000258">
    <property type="protein sequence ID" value="HIV29173.1"/>
    <property type="molecule type" value="Genomic_DNA"/>
</dbReference>
<organism evidence="4 5">
    <name type="scientific">Candidatus Ornithocaccomicrobium faecavium</name>
    <dbReference type="NCBI Taxonomy" id="2840890"/>
    <lineage>
        <taxon>Bacteria</taxon>
        <taxon>Bacillati</taxon>
        <taxon>Bacillota</taxon>
        <taxon>Clostridia</taxon>
        <taxon>Candidatus Ornithocaccomicrobium</taxon>
    </lineage>
</organism>
<proteinExistence type="predicted"/>
<dbReference type="Pfam" id="PF17820">
    <property type="entry name" value="PDZ_6"/>
    <property type="match status" value="1"/>
</dbReference>
<gene>
    <name evidence="4" type="primary">spoIVB</name>
    <name evidence="4" type="ORF">IAA64_14520</name>
</gene>
<dbReference type="SUPFAM" id="SSF50156">
    <property type="entry name" value="PDZ domain-like"/>
    <property type="match status" value="1"/>
</dbReference>
<dbReference type="PROSITE" id="PS51494">
    <property type="entry name" value="SPOIVB"/>
    <property type="match status" value="1"/>
</dbReference>
<feature type="chain" id="PRO_5038339368" evidence="1">
    <location>
        <begin position="26"/>
        <end position="333"/>
    </location>
</feature>
<dbReference type="EC" id="3.4.21.116" evidence="4"/>
<dbReference type="InterPro" id="IPR008763">
    <property type="entry name" value="Peptidase_S55"/>
</dbReference>
<keyword evidence="4" id="KW-0378">Hydrolase</keyword>
<dbReference type="InterPro" id="IPR014219">
    <property type="entry name" value="SpoIVB"/>
</dbReference>
<comment type="caution">
    <text evidence="4">The sequence shown here is derived from an EMBL/GenBank/DDBJ whole genome shotgun (WGS) entry which is preliminary data.</text>
</comment>
<evidence type="ECO:0000259" key="2">
    <source>
        <dbReference type="PROSITE" id="PS50106"/>
    </source>
</evidence>
<reference evidence="4" key="1">
    <citation type="submission" date="2020-10" db="EMBL/GenBank/DDBJ databases">
        <authorList>
            <person name="Gilroy R."/>
        </authorList>
    </citation>
    <scope>NUCLEOTIDE SEQUENCE</scope>
    <source>
        <strain evidence="4">CHK183-6373</strain>
    </source>
</reference>
<dbReference type="NCBIfam" id="TIGR02860">
    <property type="entry name" value="spore_IV_B"/>
    <property type="match status" value="1"/>
</dbReference>
<feature type="domain" description="PDZ" evidence="2">
    <location>
        <begin position="34"/>
        <end position="104"/>
    </location>
</feature>
<dbReference type="SMART" id="SM00228">
    <property type="entry name" value="PDZ"/>
    <property type="match status" value="1"/>
</dbReference>
<sequence>MYKRRFFLPLLLILSIALLGAAAQAEDVYVVPGGQSVGVAVATEGLVVIGNSDLGNVPSPARLAGLRAGDRLLSLDGEEITSAEHLAYLLDGKTEATLTVARDGEIFQVEARPVKDARDGVNRLGVWVRDSAAGVGTLSFYDPQTLRYGALGHAITDVDTGTILSVDRGLLYGAQVVDVHRGASGEPGELIGQFQISGDAAGVIEKNTPFGVFGALDEGMENGLFGAMPLAEPDEVKTGSAQLLTTLDDGGVHAYDCEITRCARQSEPQTRGMTIRVTDEELLKTTGGIAQGMSGSPILQDGKLVGVVTHVFLGDPQQGYAVYARWMYDQMAA</sequence>
<dbReference type="InterPro" id="IPR041489">
    <property type="entry name" value="PDZ_6"/>
</dbReference>
<dbReference type="PROSITE" id="PS50106">
    <property type="entry name" value="PDZ"/>
    <property type="match status" value="1"/>
</dbReference>
<evidence type="ECO:0000313" key="5">
    <source>
        <dbReference type="Proteomes" id="UP000886884"/>
    </source>
</evidence>
<dbReference type="Proteomes" id="UP000886884">
    <property type="component" value="Unassembled WGS sequence"/>
</dbReference>